<dbReference type="PANTHER" id="PTHR43464">
    <property type="entry name" value="METHYLTRANSFERASE"/>
    <property type="match status" value="1"/>
</dbReference>
<protein>
    <submittedName>
        <fullName evidence="2">Class I SAM-dependent methyltransferase</fullName>
    </submittedName>
</protein>
<dbReference type="RefSeq" id="WP_060480405.1">
    <property type="nucleotide sequence ID" value="NZ_CP077094.1"/>
</dbReference>
<dbReference type="GO" id="GO:0008168">
    <property type="term" value="F:methyltransferase activity"/>
    <property type="evidence" value="ECO:0007669"/>
    <property type="project" value="UniProtKB-KW"/>
</dbReference>
<evidence type="ECO:0000313" key="2">
    <source>
        <dbReference type="EMBL" id="UXH39379.1"/>
    </source>
</evidence>
<dbReference type="Proteomes" id="UP001064504">
    <property type="component" value="Chromosome"/>
</dbReference>
<dbReference type="GO" id="GO:0032259">
    <property type="term" value="P:methylation"/>
    <property type="evidence" value="ECO:0007669"/>
    <property type="project" value="UniProtKB-KW"/>
</dbReference>
<dbReference type="CDD" id="cd02440">
    <property type="entry name" value="AdoMet_MTases"/>
    <property type="match status" value="1"/>
</dbReference>
<evidence type="ECO:0000259" key="1">
    <source>
        <dbReference type="Pfam" id="PF08241"/>
    </source>
</evidence>
<dbReference type="Pfam" id="PF08241">
    <property type="entry name" value="Methyltransf_11"/>
    <property type="match status" value="1"/>
</dbReference>
<organism evidence="2 3">
    <name type="scientific">Pseudomonas promysalinigenes</name>
    <dbReference type="NCBI Taxonomy" id="485898"/>
    <lineage>
        <taxon>Bacteria</taxon>
        <taxon>Pseudomonadati</taxon>
        <taxon>Pseudomonadota</taxon>
        <taxon>Gammaproteobacteria</taxon>
        <taxon>Pseudomonadales</taxon>
        <taxon>Pseudomonadaceae</taxon>
        <taxon>Pseudomonas</taxon>
    </lineage>
</organism>
<dbReference type="EMBL" id="CP104557">
    <property type="protein sequence ID" value="UXH39379.1"/>
    <property type="molecule type" value="Genomic_DNA"/>
</dbReference>
<proteinExistence type="predicted"/>
<name>A0ABY6AIA1_9PSED</name>
<dbReference type="PANTHER" id="PTHR43464:SF82">
    <property type="entry name" value="METHYLTRANSFERASE DOMAIN-CONTAINING PROTEIN"/>
    <property type="match status" value="1"/>
</dbReference>
<keyword evidence="2" id="KW-0808">Transferase</keyword>
<dbReference type="InterPro" id="IPR013216">
    <property type="entry name" value="Methyltransf_11"/>
</dbReference>
<dbReference type="InterPro" id="IPR029063">
    <property type="entry name" value="SAM-dependent_MTases_sf"/>
</dbReference>
<evidence type="ECO:0000313" key="3">
    <source>
        <dbReference type="Proteomes" id="UP001064504"/>
    </source>
</evidence>
<keyword evidence="2" id="KW-0489">Methyltransferase</keyword>
<gene>
    <name evidence="2" type="ORF">N5C08_20815</name>
</gene>
<keyword evidence="3" id="KW-1185">Reference proteome</keyword>
<accession>A0ABY6AIA1</accession>
<dbReference type="SUPFAM" id="SSF53335">
    <property type="entry name" value="S-adenosyl-L-methionine-dependent methyltransferases"/>
    <property type="match status" value="1"/>
</dbReference>
<feature type="domain" description="Methyltransferase type 11" evidence="1">
    <location>
        <begin position="67"/>
        <end position="164"/>
    </location>
</feature>
<sequence length="269" mass="29947">MRFKMLSHTQIIARNRDAWNASADQHRRSAEWLRLVDAVQNKSFSCLDSTLTEQLQQVGIAAKAVIQLGCNNGREALSLFALGASEVVGVDQSSAFLEQARLLAEQSPYSPEFVEADIHGLAANLDERFDVALITIGVLNWMPDLGAFFHHVARVLKPGGTLVIYETHPFLEMLDPQASDPWRISSCYFQTDPVVETGAIVYEGTGEQNDLQSYWHIHRVGDVLAGVIGAGLQLRAFNEYPHSNREDIYAIYEQNALRIPMCYVLVAGK</sequence>
<dbReference type="Gene3D" id="3.40.50.150">
    <property type="entry name" value="Vaccinia Virus protein VP39"/>
    <property type="match status" value="1"/>
</dbReference>
<reference evidence="2" key="1">
    <citation type="submission" date="2022-09" db="EMBL/GenBank/DDBJ databases">
        <title>Complete genome sequence of Pseudomonas promysalinigenes strain RL-WG26, a newly isolated PGPR with the potential for plant salinity stress alleviation.</title>
        <authorList>
            <person name="Ren L."/>
            <person name="Wang G."/>
            <person name="Hu H."/>
        </authorList>
    </citation>
    <scope>NUCLEOTIDE SEQUENCE</scope>
    <source>
        <strain evidence="2">RL-WG26</strain>
    </source>
</reference>